<evidence type="ECO:0000313" key="1">
    <source>
        <dbReference type="EMBL" id="MBS5588206.1"/>
    </source>
</evidence>
<proteinExistence type="predicted"/>
<accession>A0A943I7J5</accession>
<evidence type="ECO:0000313" key="2">
    <source>
        <dbReference type="Proteomes" id="UP000751224"/>
    </source>
</evidence>
<dbReference type="Proteomes" id="UP000751224">
    <property type="component" value="Unassembled WGS sequence"/>
</dbReference>
<comment type="caution">
    <text evidence="1">The sequence shown here is derived from an EMBL/GenBank/DDBJ whole genome shotgun (WGS) entry which is preliminary data.</text>
</comment>
<dbReference type="EMBL" id="JAGZCC010000023">
    <property type="protein sequence ID" value="MBS5588206.1"/>
    <property type="molecule type" value="Genomic_DNA"/>
</dbReference>
<protein>
    <submittedName>
        <fullName evidence="1">Uncharacterized protein</fullName>
    </submittedName>
</protein>
<reference evidence="1" key="1">
    <citation type="submission" date="2021-02" db="EMBL/GenBank/DDBJ databases">
        <title>Infant gut strain persistence is associated with maternal origin, phylogeny, and functional potential including surface adhesion and iron acquisition.</title>
        <authorList>
            <person name="Lou Y.C."/>
        </authorList>
    </citation>
    <scope>NUCLEOTIDE SEQUENCE</scope>
    <source>
        <strain evidence="1">L3_108_000G1_dasL3_108_000G1_metabat.metabat.11</strain>
    </source>
</reference>
<gene>
    <name evidence="1" type="ORF">KHX14_05230</name>
</gene>
<name>A0A943I7J5_9FIRM</name>
<dbReference type="AlphaFoldDB" id="A0A943I7J5"/>
<sequence>MSKYELLKHGENRVVEGLEDDREEILEISKLMYEKIKHFGKKDREAILDIMKALSNVSGA</sequence>
<organism evidence="1 2">
    <name type="scientific">Thomasclavelia spiroformis</name>
    <dbReference type="NCBI Taxonomy" id="29348"/>
    <lineage>
        <taxon>Bacteria</taxon>
        <taxon>Bacillati</taxon>
        <taxon>Bacillota</taxon>
        <taxon>Erysipelotrichia</taxon>
        <taxon>Erysipelotrichales</taxon>
        <taxon>Coprobacillaceae</taxon>
        <taxon>Thomasclavelia</taxon>
    </lineage>
</organism>
<dbReference type="RefSeq" id="WP_303886795.1">
    <property type="nucleotide sequence ID" value="NZ_JAGZCC010000023.1"/>
</dbReference>